<evidence type="ECO:0000313" key="1">
    <source>
        <dbReference type="EMBL" id="CAF1090099.1"/>
    </source>
</evidence>
<sequence length="424" mass="48400">MYNGATFRIKINGTITHPINFESGVRQGCSSSGIIYVVCLEPLLYNLRNNPKIPGTIPPGAQYEAVRRKAFPYDGIDSTIKTIAYADDIDTIVFSRDEETETIKMFDLYNQASDGKTNVEKTEVFWISDWLPPPACQGQVKLDWCCFLGVPIDKRGHFPPSELFKLKMSLKQNLGMWSQVSLSHLERSTILKVFALSCIVYRLSLITVPLTTINELQKIANTFVWPGKHPTISFKTITGKKVDGGFALLDIKTMVEGFRIKCGLRLMSNSPTKWKFYALQSMATQLQRFDRSLWSNLVPHIQQGASLSCEAVDRTAKWLTDGNPSVIPETGLSIYWQLIYEYHFRLPVCYRKMNHLKNIQFFKLLLASKMSTHAHEIWVKLVNNALHIRARGGRSEQEKQCVFCDQPETVYQSMDRVYLFLTSI</sequence>
<protein>
    <recommendedName>
        <fullName evidence="4">Reverse transcriptase domain-containing protein</fullName>
    </recommendedName>
</protein>
<dbReference type="AlphaFoldDB" id="A0A814NAF5"/>
<proteinExistence type="predicted"/>
<dbReference type="PANTHER" id="PTHR31635">
    <property type="entry name" value="REVERSE TRANSCRIPTASE DOMAIN-CONTAINING PROTEIN-RELATED"/>
    <property type="match status" value="1"/>
</dbReference>
<evidence type="ECO:0000313" key="2">
    <source>
        <dbReference type="EMBL" id="CAF3855634.1"/>
    </source>
</evidence>
<evidence type="ECO:0000313" key="3">
    <source>
        <dbReference type="Proteomes" id="UP000663829"/>
    </source>
</evidence>
<comment type="caution">
    <text evidence="1">The sequence shown here is derived from an EMBL/GenBank/DDBJ whole genome shotgun (WGS) entry which is preliminary data.</text>
</comment>
<gene>
    <name evidence="1" type="ORF">GPM918_LOCUS18214</name>
    <name evidence="2" type="ORF">SRO942_LOCUS18211</name>
</gene>
<organism evidence="1 3">
    <name type="scientific">Didymodactylos carnosus</name>
    <dbReference type="NCBI Taxonomy" id="1234261"/>
    <lineage>
        <taxon>Eukaryota</taxon>
        <taxon>Metazoa</taxon>
        <taxon>Spiralia</taxon>
        <taxon>Gnathifera</taxon>
        <taxon>Rotifera</taxon>
        <taxon>Eurotatoria</taxon>
        <taxon>Bdelloidea</taxon>
        <taxon>Philodinida</taxon>
        <taxon>Philodinidae</taxon>
        <taxon>Didymodactylos</taxon>
    </lineage>
</organism>
<reference evidence="1" key="1">
    <citation type="submission" date="2021-02" db="EMBL/GenBank/DDBJ databases">
        <authorList>
            <person name="Nowell W R."/>
        </authorList>
    </citation>
    <scope>NUCLEOTIDE SEQUENCE</scope>
</reference>
<dbReference type="OrthoDB" id="416119at2759"/>
<dbReference type="PANTHER" id="PTHR31635:SF196">
    <property type="entry name" value="REVERSE TRANSCRIPTASE DOMAIN-CONTAINING PROTEIN-RELATED"/>
    <property type="match status" value="1"/>
</dbReference>
<dbReference type="Proteomes" id="UP000681722">
    <property type="component" value="Unassembled WGS sequence"/>
</dbReference>
<accession>A0A814NAF5</accession>
<name>A0A814NAF5_9BILA</name>
<keyword evidence="3" id="KW-1185">Reference proteome</keyword>
<evidence type="ECO:0008006" key="4">
    <source>
        <dbReference type="Google" id="ProtNLM"/>
    </source>
</evidence>
<dbReference type="EMBL" id="CAJOBC010005208">
    <property type="protein sequence ID" value="CAF3855634.1"/>
    <property type="molecule type" value="Genomic_DNA"/>
</dbReference>
<dbReference type="Proteomes" id="UP000663829">
    <property type="component" value="Unassembled WGS sequence"/>
</dbReference>
<dbReference type="EMBL" id="CAJNOQ010005208">
    <property type="protein sequence ID" value="CAF1090099.1"/>
    <property type="molecule type" value="Genomic_DNA"/>
</dbReference>